<reference evidence="7 8" key="1">
    <citation type="submission" date="2016-11" db="EMBL/GenBank/DDBJ databases">
        <title>The macronuclear genome of Stentor coeruleus: a giant cell with tiny introns.</title>
        <authorList>
            <person name="Slabodnick M."/>
            <person name="Ruby J.G."/>
            <person name="Reiff S.B."/>
            <person name="Swart E.C."/>
            <person name="Gosai S."/>
            <person name="Prabakaran S."/>
            <person name="Witkowska E."/>
            <person name="Larue G.E."/>
            <person name="Fisher S."/>
            <person name="Freeman R.M."/>
            <person name="Gunawardena J."/>
            <person name="Chu W."/>
            <person name="Stover N.A."/>
            <person name="Gregory B.D."/>
            <person name="Nowacki M."/>
            <person name="Derisi J."/>
            <person name="Roy S.W."/>
            <person name="Marshall W.F."/>
            <person name="Sood P."/>
        </authorList>
    </citation>
    <scope>NUCLEOTIDE SEQUENCE [LARGE SCALE GENOMIC DNA]</scope>
    <source>
        <strain evidence="7">WM001</strain>
    </source>
</reference>
<evidence type="ECO:0000313" key="7">
    <source>
        <dbReference type="EMBL" id="OMJ71954.1"/>
    </source>
</evidence>
<sequence length="311" mass="35964">MAEFRDKVIAHIKAIQAMITESLESVEGSSFIRESWDREDGNGKGQVNLIQDGQVFEKGGVNYTEIELPLSRSLATYISERGKNVDQNHLSDYKLFAVGVSLVIHPRNPMAPTIHANYRYLELTLNGEVKDFWFAGGTDLTPYYLDEADCIAFHQSLKSACDPLSAEFYPKYKAECDEYFNIKHRGMRRGIGGIFFDDVNQWDKQELMDLQRRCGEAFVASYPEIVRKHKDDPFTKAQRRWQKIRRGHYIEFNIAYDRGTKFGLVTPNSNIEAILMPCPLSARWEYKYKIEPGSEEDRLVQILRVPREWVS</sequence>
<dbReference type="InterPro" id="IPR036406">
    <property type="entry name" value="Coprogen_oxidase_aer_sf"/>
</dbReference>
<dbReference type="AlphaFoldDB" id="A0A1R2B584"/>
<dbReference type="Proteomes" id="UP000187209">
    <property type="component" value="Unassembled WGS sequence"/>
</dbReference>
<keyword evidence="5" id="KW-0560">Oxidoreductase</keyword>
<accession>A0A1R2B584</accession>
<evidence type="ECO:0000256" key="1">
    <source>
        <dbReference type="ARBA" id="ARBA00005168"/>
    </source>
</evidence>
<dbReference type="InterPro" id="IPR001260">
    <property type="entry name" value="Coprogen_oxidase_aer"/>
</dbReference>
<dbReference type="GO" id="GO:0006782">
    <property type="term" value="P:protoporphyrinogen IX biosynthetic process"/>
    <property type="evidence" value="ECO:0007669"/>
    <property type="project" value="UniProtKB-UniPathway"/>
</dbReference>
<dbReference type="PANTHER" id="PTHR10755">
    <property type="entry name" value="COPROPORPHYRINOGEN III OXIDASE, MITOCHONDRIAL"/>
    <property type="match status" value="1"/>
</dbReference>
<dbReference type="PANTHER" id="PTHR10755:SF0">
    <property type="entry name" value="OXYGEN-DEPENDENT COPROPORPHYRINOGEN-III OXIDASE, MITOCHONDRIAL"/>
    <property type="match status" value="1"/>
</dbReference>
<dbReference type="NCBIfam" id="NF003727">
    <property type="entry name" value="PRK05330.1"/>
    <property type="match status" value="1"/>
</dbReference>
<dbReference type="EMBL" id="MPUH01000942">
    <property type="protein sequence ID" value="OMJ71954.1"/>
    <property type="molecule type" value="Genomic_DNA"/>
</dbReference>
<proteinExistence type="inferred from homology"/>
<keyword evidence="6" id="KW-0627">Porphyrin biosynthesis</keyword>
<evidence type="ECO:0000256" key="2">
    <source>
        <dbReference type="ARBA" id="ARBA00010644"/>
    </source>
</evidence>
<dbReference type="OrthoDB" id="15318at2759"/>
<evidence type="ECO:0000256" key="5">
    <source>
        <dbReference type="ARBA" id="ARBA00023002"/>
    </source>
</evidence>
<protein>
    <recommendedName>
        <fullName evidence="4">coproporphyrinogen oxidase</fullName>
        <ecNumber evidence="4">1.3.3.3</ecNumber>
    </recommendedName>
</protein>
<name>A0A1R2B584_9CILI</name>
<dbReference type="SUPFAM" id="SSF102886">
    <property type="entry name" value="Coproporphyrinogen III oxidase"/>
    <property type="match status" value="1"/>
</dbReference>
<comment type="pathway">
    <text evidence="1">Porphyrin-containing compound metabolism; protoporphyrin-IX biosynthesis; protoporphyrinogen-IX from coproporphyrinogen-III (O2 route): step 1/1.</text>
</comment>
<dbReference type="EC" id="1.3.3.3" evidence="4"/>
<evidence type="ECO:0000256" key="3">
    <source>
        <dbReference type="ARBA" id="ARBA00011738"/>
    </source>
</evidence>
<dbReference type="Pfam" id="PF01218">
    <property type="entry name" value="Coprogen_oxidas"/>
    <property type="match status" value="1"/>
</dbReference>
<dbReference type="PRINTS" id="PR00073">
    <property type="entry name" value="COPRGNOXDASE"/>
</dbReference>
<dbReference type="GO" id="GO:0004109">
    <property type="term" value="F:coproporphyrinogen oxidase activity"/>
    <property type="evidence" value="ECO:0007669"/>
    <property type="project" value="UniProtKB-EC"/>
</dbReference>
<comment type="caution">
    <text evidence="7">The sequence shown here is derived from an EMBL/GenBank/DDBJ whole genome shotgun (WGS) entry which is preliminary data.</text>
</comment>
<comment type="similarity">
    <text evidence="2">Belongs to the aerobic coproporphyrinogen-III oxidase family.</text>
</comment>
<evidence type="ECO:0000256" key="6">
    <source>
        <dbReference type="ARBA" id="ARBA00023244"/>
    </source>
</evidence>
<evidence type="ECO:0000256" key="4">
    <source>
        <dbReference type="ARBA" id="ARBA00012869"/>
    </source>
</evidence>
<comment type="subunit">
    <text evidence="3">Homodimer.</text>
</comment>
<keyword evidence="8" id="KW-1185">Reference proteome</keyword>
<dbReference type="PIRSF" id="PIRSF000166">
    <property type="entry name" value="Coproporphyri_ox"/>
    <property type="match status" value="1"/>
</dbReference>
<dbReference type="Gene3D" id="3.40.1500.10">
    <property type="entry name" value="Coproporphyrinogen III oxidase, aerobic"/>
    <property type="match status" value="1"/>
</dbReference>
<organism evidence="7 8">
    <name type="scientific">Stentor coeruleus</name>
    <dbReference type="NCBI Taxonomy" id="5963"/>
    <lineage>
        <taxon>Eukaryota</taxon>
        <taxon>Sar</taxon>
        <taxon>Alveolata</taxon>
        <taxon>Ciliophora</taxon>
        <taxon>Postciliodesmatophora</taxon>
        <taxon>Heterotrichea</taxon>
        <taxon>Heterotrichida</taxon>
        <taxon>Stentoridae</taxon>
        <taxon>Stentor</taxon>
    </lineage>
</organism>
<gene>
    <name evidence="7" type="ORF">SteCoe_29717</name>
</gene>
<evidence type="ECO:0000313" key="8">
    <source>
        <dbReference type="Proteomes" id="UP000187209"/>
    </source>
</evidence>
<dbReference type="GO" id="GO:0005737">
    <property type="term" value="C:cytoplasm"/>
    <property type="evidence" value="ECO:0007669"/>
    <property type="project" value="TreeGrafter"/>
</dbReference>
<dbReference type="UniPathway" id="UPA00251">
    <property type="reaction ID" value="UER00322"/>
</dbReference>